<dbReference type="AlphaFoldDB" id="A0A653C868"/>
<evidence type="ECO:0008006" key="4">
    <source>
        <dbReference type="Google" id="ProtNLM"/>
    </source>
</evidence>
<name>A0A653C868_CALMS</name>
<reference evidence="2 3" key="1">
    <citation type="submission" date="2019-01" db="EMBL/GenBank/DDBJ databases">
        <authorList>
            <person name="Sayadi A."/>
        </authorList>
    </citation>
    <scope>NUCLEOTIDE SEQUENCE [LARGE SCALE GENOMIC DNA]</scope>
</reference>
<gene>
    <name evidence="2" type="ORF">CALMAC_LOCUS7037</name>
</gene>
<proteinExistence type="predicted"/>
<evidence type="ECO:0000313" key="3">
    <source>
        <dbReference type="Proteomes" id="UP000410492"/>
    </source>
</evidence>
<accession>A0A653C868</accession>
<organism evidence="2 3">
    <name type="scientific">Callosobruchus maculatus</name>
    <name type="common">Southern cowpea weevil</name>
    <name type="synonym">Pulse bruchid</name>
    <dbReference type="NCBI Taxonomy" id="64391"/>
    <lineage>
        <taxon>Eukaryota</taxon>
        <taxon>Metazoa</taxon>
        <taxon>Ecdysozoa</taxon>
        <taxon>Arthropoda</taxon>
        <taxon>Hexapoda</taxon>
        <taxon>Insecta</taxon>
        <taxon>Pterygota</taxon>
        <taxon>Neoptera</taxon>
        <taxon>Endopterygota</taxon>
        <taxon>Coleoptera</taxon>
        <taxon>Polyphaga</taxon>
        <taxon>Cucujiformia</taxon>
        <taxon>Chrysomeloidea</taxon>
        <taxon>Chrysomelidae</taxon>
        <taxon>Bruchinae</taxon>
        <taxon>Bruchini</taxon>
        <taxon>Callosobruchus</taxon>
    </lineage>
</organism>
<sequence>MSKLFAVVFAALVAMAAAIPAPEAAPAAAPQPQPNPAPVYYAAPAVAYTAPYAYSAYGPHVTTYHGAAAHYVV</sequence>
<dbReference type="EMBL" id="CAACVG010007198">
    <property type="protein sequence ID" value="VEN44122.1"/>
    <property type="molecule type" value="Genomic_DNA"/>
</dbReference>
<dbReference type="Proteomes" id="UP000410492">
    <property type="component" value="Unassembled WGS sequence"/>
</dbReference>
<evidence type="ECO:0000256" key="1">
    <source>
        <dbReference type="SAM" id="SignalP"/>
    </source>
</evidence>
<protein>
    <recommendedName>
        <fullName evidence="4">Cuticle protein</fullName>
    </recommendedName>
</protein>
<feature type="signal peptide" evidence="1">
    <location>
        <begin position="1"/>
        <end position="18"/>
    </location>
</feature>
<evidence type="ECO:0000313" key="2">
    <source>
        <dbReference type="EMBL" id="VEN44122.1"/>
    </source>
</evidence>
<keyword evidence="3" id="KW-1185">Reference proteome</keyword>
<keyword evidence="1" id="KW-0732">Signal</keyword>
<feature type="chain" id="PRO_5024813846" description="Cuticle protein" evidence="1">
    <location>
        <begin position="19"/>
        <end position="73"/>
    </location>
</feature>